<evidence type="ECO:0000256" key="1">
    <source>
        <dbReference type="SAM" id="Phobius"/>
    </source>
</evidence>
<keyword evidence="1" id="KW-1133">Transmembrane helix</keyword>
<feature type="transmembrane region" description="Helical" evidence="1">
    <location>
        <begin position="100"/>
        <end position="121"/>
    </location>
</feature>
<evidence type="ECO:0000313" key="3">
    <source>
        <dbReference type="Proteomes" id="UP000017836"/>
    </source>
</evidence>
<feature type="transmembrane region" description="Helical" evidence="1">
    <location>
        <begin position="55"/>
        <end position="71"/>
    </location>
</feature>
<keyword evidence="1" id="KW-0472">Membrane</keyword>
<dbReference type="AlphaFoldDB" id="U5DE46"/>
<feature type="transmembrane region" description="Helical" evidence="1">
    <location>
        <begin position="237"/>
        <end position="258"/>
    </location>
</feature>
<dbReference type="Gramene" id="ERN20490">
    <property type="protein sequence ID" value="ERN20490"/>
    <property type="gene ID" value="AMTR_s00068p00169540"/>
</dbReference>
<dbReference type="Proteomes" id="UP000017836">
    <property type="component" value="Unassembled WGS sequence"/>
</dbReference>
<dbReference type="EMBL" id="KI392059">
    <property type="protein sequence ID" value="ERN20490.1"/>
    <property type="molecule type" value="Genomic_DNA"/>
</dbReference>
<dbReference type="eggNOG" id="ENOG502QW49">
    <property type="taxonomic scope" value="Eukaryota"/>
</dbReference>
<gene>
    <name evidence="2" type="ORF">AMTR_s00068p00169540</name>
</gene>
<feature type="transmembrane region" description="Helical" evidence="1">
    <location>
        <begin position="6"/>
        <end position="34"/>
    </location>
</feature>
<reference evidence="3" key="1">
    <citation type="journal article" date="2013" name="Science">
        <title>The Amborella genome and the evolution of flowering plants.</title>
        <authorList>
            <consortium name="Amborella Genome Project"/>
        </authorList>
    </citation>
    <scope>NUCLEOTIDE SEQUENCE [LARGE SCALE GENOMIC DNA]</scope>
</reference>
<proteinExistence type="predicted"/>
<feature type="transmembrane region" description="Helical" evidence="1">
    <location>
        <begin position="195"/>
        <end position="216"/>
    </location>
</feature>
<keyword evidence="3" id="KW-1185">Reference proteome</keyword>
<sequence>MPHTRLVFVVLDTTTLCLILLLILFGFLCLLYVIYFHSKTLSEGYIQLRSFNAHWVIRVILILFAIFWGLFETSRISLLKTTGWVLPFLSLRWQEKLCELYIVGNLGLTEPILLLILAGLVQGSLWQSRPHRRNRRLIGHTLLFCFPVLILQLYCVIIFPSLCKNLGDDSGNIGAKACKYFTKPYLKEGNIVSCIYPLSATVVLGVFDFLFICYFVHIGVRVISLAINKGLQKRVRFLVFSVVGLLPLRVALLVLSGYSLLGLGLFEVLVMFAFIAMLFLLVAGICVLVYLPVSDSLAVRGLCTVSSIWYLERIMAPMDSLNRNLSSIGSADDSFIVGQQSLLDATESGTSERKAADFHKANLLVPIQNDHTS</sequence>
<dbReference type="PANTHER" id="PTHR34116">
    <property type="entry name" value="PLASMINOGEN ACTIVATOR INHIBITOR"/>
    <property type="match status" value="1"/>
</dbReference>
<organism evidence="2 3">
    <name type="scientific">Amborella trichopoda</name>
    <dbReference type="NCBI Taxonomy" id="13333"/>
    <lineage>
        <taxon>Eukaryota</taxon>
        <taxon>Viridiplantae</taxon>
        <taxon>Streptophyta</taxon>
        <taxon>Embryophyta</taxon>
        <taxon>Tracheophyta</taxon>
        <taxon>Spermatophyta</taxon>
        <taxon>Magnoliopsida</taxon>
        <taxon>Amborellales</taxon>
        <taxon>Amborellaceae</taxon>
        <taxon>Amborella</taxon>
    </lineage>
</organism>
<keyword evidence="1" id="KW-0812">Transmembrane</keyword>
<feature type="transmembrane region" description="Helical" evidence="1">
    <location>
        <begin position="270"/>
        <end position="291"/>
    </location>
</feature>
<name>U5DE46_AMBTC</name>
<dbReference type="HOGENOM" id="CLU_039788_1_0_1"/>
<protein>
    <submittedName>
        <fullName evidence="2">Uncharacterized protein</fullName>
    </submittedName>
</protein>
<accession>U5DE46</accession>
<dbReference type="PANTHER" id="PTHR34116:SF2">
    <property type="entry name" value="THH1_TOM1_TOM3 DOMAIN-CONTAINING PROTEIN"/>
    <property type="match status" value="1"/>
</dbReference>
<feature type="transmembrane region" description="Helical" evidence="1">
    <location>
        <begin position="142"/>
        <end position="162"/>
    </location>
</feature>
<evidence type="ECO:0000313" key="2">
    <source>
        <dbReference type="EMBL" id="ERN20490.1"/>
    </source>
</evidence>